<dbReference type="OrthoDB" id="3030324at2759"/>
<organism evidence="2 3">
    <name type="scientific">Mycena sanguinolenta</name>
    <dbReference type="NCBI Taxonomy" id="230812"/>
    <lineage>
        <taxon>Eukaryota</taxon>
        <taxon>Fungi</taxon>
        <taxon>Dikarya</taxon>
        <taxon>Basidiomycota</taxon>
        <taxon>Agaricomycotina</taxon>
        <taxon>Agaricomycetes</taxon>
        <taxon>Agaricomycetidae</taxon>
        <taxon>Agaricales</taxon>
        <taxon>Marasmiineae</taxon>
        <taxon>Mycenaceae</taxon>
        <taxon>Mycena</taxon>
    </lineage>
</organism>
<dbReference type="EMBL" id="JACAZH010000001">
    <property type="protein sequence ID" value="KAF7377566.1"/>
    <property type="molecule type" value="Genomic_DNA"/>
</dbReference>
<gene>
    <name evidence="2" type="ORF">MSAN_00178900</name>
</gene>
<evidence type="ECO:0000256" key="1">
    <source>
        <dbReference type="SAM" id="MobiDB-lite"/>
    </source>
</evidence>
<feature type="region of interest" description="Disordered" evidence="1">
    <location>
        <begin position="124"/>
        <end position="145"/>
    </location>
</feature>
<evidence type="ECO:0000313" key="3">
    <source>
        <dbReference type="Proteomes" id="UP000623467"/>
    </source>
</evidence>
<name>A0A8H6ZIJ8_9AGAR</name>
<reference evidence="2" key="1">
    <citation type="submission" date="2020-05" db="EMBL/GenBank/DDBJ databases">
        <title>Mycena genomes resolve the evolution of fungal bioluminescence.</title>
        <authorList>
            <person name="Tsai I.J."/>
        </authorList>
    </citation>
    <scope>NUCLEOTIDE SEQUENCE</scope>
    <source>
        <strain evidence="2">160909Yilan</strain>
    </source>
</reference>
<keyword evidence="3" id="KW-1185">Reference proteome</keyword>
<sequence length="171" mass="19352">MTTDILEENFVPLESLFSIQDFDALESNIRYRLWFTGFIWYMAAGEGATPVWETILSEASVFWMWEDEDEEYIKEFARAVPVSDYIPFGDWDGVRRALKVVGCSRKEIASNSLAHLTPPESASRRRLAHGGGASPQAQNISKKPGFSRHEYTDSRLGHINGPTAFWGCKNV</sequence>
<protein>
    <submittedName>
        <fullName evidence="2">Uncharacterized protein</fullName>
    </submittedName>
</protein>
<evidence type="ECO:0000313" key="2">
    <source>
        <dbReference type="EMBL" id="KAF7377566.1"/>
    </source>
</evidence>
<comment type="caution">
    <text evidence="2">The sequence shown here is derived from an EMBL/GenBank/DDBJ whole genome shotgun (WGS) entry which is preliminary data.</text>
</comment>
<dbReference type="AlphaFoldDB" id="A0A8H6ZIJ8"/>
<proteinExistence type="predicted"/>
<dbReference type="Proteomes" id="UP000623467">
    <property type="component" value="Unassembled WGS sequence"/>
</dbReference>
<accession>A0A8H6ZIJ8</accession>